<dbReference type="InterPro" id="IPR043502">
    <property type="entry name" value="DNA/RNA_pol_sf"/>
</dbReference>
<dbReference type="PANTHER" id="PTHR33050">
    <property type="entry name" value="REVERSE TRANSCRIPTASE DOMAIN-CONTAINING PROTEIN"/>
    <property type="match status" value="1"/>
</dbReference>
<keyword evidence="2" id="KW-0548">Nucleotidyltransferase</keyword>
<dbReference type="GO" id="GO:0003964">
    <property type="term" value="F:RNA-directed DNA polymerase activity"/>
    <property type="evidence" value="ECO:0007669"/>
    <property type="project" value="UniProtKB-KW"/>
</dbReference>
<comment type="caution">
    <text evidence="2">The sequence shown here is derived from an EMBL/GenBank/DDBJ whole genome shotgun (WGS) entry which is preliminary data.</text>
</comment>
<dbReference type="AlphaFoldDB" id="A0A2P6VAZ8"/>
<feature type="region of interest" description="Disordered" evidence="1">
    <location>
        <begin position="27"/>
        <end position="47"/>
    </location>
</feature>
<dbReference type="SUPFAM" id="SSF56672">
    <property type="entry name" value="DNA/RNA polymerases"/>
    <property type="match status" value="1"/>
</dbReference>
<evidence type="ECO:0000313" key="2">
    <source>
        <dbReference type="EMBL" id="PSC71245.1"/>
    </source>
</evidence>
<sequence>MLAALHGVARRLGDSALQTDLAEWGAKDAKEARARDRAAPNTAAAASNSFALPAPSLAVTSQPGWQQAGPWPASSGGYAAQGQFQGGRGRGRGFGPLPMFKPSPTVPPGTGYPGPYGGGPPQQQQQPSRCEHWDGRECAWERVSGKLGQCKFGRQGGHPHGVNTAVPEGVQRLEQRAPAPGAAPSFAGSVRQPAAWQQALGTRQGRGNAKEALRIVESGVKLQLVTDAYSPAQTGRPDFSRKEKAVKGLLGGDGPEVDGLLHARGVPRVWLGNLQSALSPENLPFVEEKVEEAFNNGTAVHWQPEWGEPHTISPLGCAVKDEKRRLTIAPLLVNFFERYQKFKQERLQDVEDYMQPGDWLWKWDAKAGYHMLFIHPSCWKYLCFSWKGKSACRSYSVVMGEAHQLEREAGGLLSFVIDDKMGAARSLEEACYRCLTGVMMMAALGIFFSPGKCELWPVQLLRWLGMQLQTVPSVFYSIPEDKLRALHALVVELQQQRRQHGGEGGGTLPRRLARLAGMLVSVTVATPLPRLLERALYLVLRERTSWRAVMPLPMQLDFFLRWMEPMLRPGADSCLNGRCWLKAPKPPAQLQLVADTSEAAHAGCVLEGGSVVEKIQVTFTAEQRAATLRQEWGSTPREMKGLRLCCDCLGEQPHLMQRLQHTRLQIICDSQGTIQALEKLVGSSWEQLSDVAAVWRWLLQWDISPAFVWRPRDSAEVVPVDALSKQQDQHDVHLCQQQYEALCSRQLPPGQQQQVGSSTWGRPVVDLFASARAHKCSRYYTAYLSPGAAGADAFSANWGREGLAFIFAGPLYPAGRLVSKVMHDWEALLVGRHVRDRWDLGFWEGLYEPGPLLPARLHGMRVPLVAYRIEFS</sequence>
<proteinExistence type="predicted"/>
<name>A0A2P6VAZ8_9CHLO</name>
<dbReference type="OrthoDB" id="538944at2759"/>
<organism evidence="2 3">
    <name type="scientific">Micractinium conductrix</name>
    <dbReference type="NCBI Taxonomy" id="554055"/>
    <lineage>
        <taxon>Eukaryota</taxon>
        <taxon>Viridiplantae</taxon>
        <taxon>Chlorophyta</taxon>
        <taxon>core chlorophytes</taxon>
        <taxon>Trebouxiophyceae</taxon>
        <taxon>Chlorellales</taxon>
        <taxon>Chlorellaceae</taxon>
        <taxon>Chlorella clade</taxon>
        <taxon>Micractinium</taxon>
    </lineage>
</organism>
<reference evidence="2 3" key="1">
    <citation type="journal article" date="2018" name="Plant J.">
        <title>Genome sequences of Chlorella sorokiniana UTEX 1602 and Micractinium conductrix SAG 241.80: implications to maltose excretion by a green alga.</title>
        <authorList>
            <person name="Arriola M.B."/>
            <person name="Velmurugan N."/>
            <person name="Zhang Y."/>
            <person name="Plunkett M.H."/>
            <person name="Hondzo H."/>
            <person name="Barney B.M."/>
        </authorList>
    </citation>
    <scope>NUCLEOTIDE SEQUENCE [LARGE SCALE GENOMIC DNA]</scope>
    <source>
        <strain evidence="2 3">SAG 241.80</strain>
    </source>
</reference>
<feature type="compositionally biased region" description="Gly residues" evidence="1">
    <location>
        <begin position="85"/>
        <end position="94"/>
    </location>
</feature>
<dbReference type="PANTHER" id="PTHR33050:SF7">
    <property type="entry name" value="RIBONUCLEASE H"/>
    <property type="match status" value="1"/>
</dbReference>
<accession>A0A2P6VAZ8</accession>
<feature type="compositionally biased region" description="Basic and acidic residues" evidence="1">
    <location>
        <begin position="27"/>
        <end position="38"/>
    </location>
</feature>
<dbReference type="Proteomes" id="UP000239649">
    <property type="component" value="Unassembled WGS sequence"/>
</dbReference>
<keyword evidence="2" id="KW-0808">Transferase</keyword>
<feature type="region of interest" description="Disordered" evidence="1">
    <location>
        <begin position="85"/>
        <end position="129"/>
    </location>
</feature>
<protein>
    <submittedName>
        <fullName evidence="2">Reverse transcriptase isoform A</fullName>
    </submittedName>
</protein>
<dbReference type="InterPro" id="IPR052055">
    <property type="entry name" value="Hepadnavirus_pol/RT"/>
</dbReference>
<feature type="compositionally biased region" description="Gly residues" evidence="1">
    <location>
        <begin position="111"/>
        <end position="120"/>
    </location>
</feature>
<keyword evidence="2" id="KW-0695">RNA-directed DNA polymerase</keyword>
<keyword evidence="3" id="KW-1185">Reference proteome</keyword>
<dbReference type="EMBL" id="LHPF02000015">
    <property type="protein sequence ID" value="PSC71245.1"/>
    <property type="molecule type" value="Genomic_DNA"/>
</dbReference>
<gene>
    <name evidence="2" type="ORF">C2E20_5295</name>
</gene>
<evidence type="ECO:0000313" key="3">
    <source>
        <dbReference type="Proteomes" id="UP000239649"/>
    </source>
</evidence>
<evidence type="ECO:0000256" key="1">
    <source>
        <dbReference type="SAM" id="MobiDB-lite"/>
    </source>
</evidence>